<feature type="transmembrane region" description="Helical" evidence="1">
    <location>
        <begin position="188"/>
        <end position="207"/>
    </location>
</feature>
<accession>A0A318S5J1</accession>
<dbReference type="PANTHER" id="PTHR43471">
    <property type="entry name" value="ABC TRANSPORTER PERMEASE"/>
    <property type="match status" value="1"/>
</dbReference>
<dbReference type="PANTHER" id="PTHR43471:SF10">
    <property type="entry name" value="SLL1107 PROTEIN"/>
    <property type="match status" value="1"/>
</dbReference>
<dbReference type="Pfam" id="PF12679">
    <property type="entry name" value="ABC2_membrane_2"/>
    <property type="match status" value="1"/>
</dbReference>
<protein>
    <submittedName>
        <fullName evidence="2">ABC-type transport system involved in multi-copper enzyme maturation permease subunit</fullName>
    </submittedName>
</protein>
<keyword evidence="1" id="KW-1133">Transmembrane helix</keyword>
<evidence type="ECO:0000256" key="1">
    <source>
        <dbReference type="SAM" id="Phobius"/>
    </source>
</evidence>
<evidence type="ECO:0000313" key="3">
    <source>
        <dbReference type="Proteomes" id="UP000248326"/>
    </source>
</evidence>
<feature type="transmembrane region" description="Helical" evidence="1">
    <location>
        <begin position="160"/>
        <end position="181"/>
    </location>
</feature>
<name>A0A318S5J1_9DEIO</name>
<feature type="transmembrane region" description="Helical" evidence="1">
    <location>
        <begin position="265"/>
        <end position="284"/>
    </location>
</feature>
<dbReference type="Proteomes" id="UP000248326">
    <property type="component" value="Unassembled WGS sequence"/>
</dbReference>
<gene>
    <name evidence="2" type="ORF">DES52_11147</name>
</gene>
<sequence>MKQVLLVAELALREATRRRLVLVLLALSIIFLGFYLYGVHLLHNRLTERAGDLGLDRPGRSARVAYGSTVLFGMYLVNFLGGLMAVLSSVGAISGEVESGTIQSVAYKPVSRGAIVAGKWLGFAIVNLSYVAILSIGLLYGSRALTGYFPPNPWPSVGLIGLTVVLLLTLTILGGTIFTTLANGIGVFLLYGLGFAGGILSSIGGFTNTPLLIRLGNVSSYVMPSDALWKGASYYLQPQEFLQFGDATRGGGNPFIGTAPPEPALIVWAAVYVVLALILALLIFRRRDL</sequence>
<dbReference type="GO" id="GO:0005886">
    <property type="term" value="C:plasma membrane"/>
    <property type="evidence" value="ECO:0007669"/>
    <property type="project" value="UniProtKB-SubCell"/>
</dbReference>
<proteinExistence type="predicted"/>
<feature type="transmembrane region" description="Helical" evidence="1">
    <location>
        <begin position="120"/>
        <end position="140"/>
    </location>
</feature>
<keyword evidence="1" id="KW-0472">Membrane</keyword>
<evidence type="ECO:0000313" key="2">
    <source>
        <dbReference type="EMBL" id="PYE52875.1"/>
    </source>
</evidence>
<dbReference type="EMBL" id="QJSX01000011">
    <property type="protein sequence ID" value="PYE52875.1"/>
    <property type="molecule type" value="Genomic_DNA"/>
</dbReference>
<keyword evidence="3" id="KW-1185">Reference proteome</keyword>
<feature type="transmembrane region" description="Helical" evidence="1">
    <location>
        <begin position="20"/>
        <end position="43"/>
    </location>
</feature>
<feature type="transmembrane region" description="Helical" evidence="1">
    <location>
        <begin position="63"/>
        <end position="87"/>
    </location>
</feature>
<keyword evidence="1" id="KW-0812">Transmembrane</keyword>
<organism evidence="2 3">
    <name type="scientific">Deinococcus yavapaiensis KR-236</name>
    <dbReference type="NCBI Taxonomy" id="694435"/>
    <lineage>
        <taxon>Bacteria</taxon>
        <taxon>Thermotogati</taxon>
        <taxon>Deinococcota</taxon>
        <taxon>Deinococci</taxon>
        <taxon>Deinococcales</taxon>
        <taxon>Deinococcaceae</taxon>
        <taxon>Deinococcus</taxon>
    </lineage>
</organism>
<comment type="caution">
    <text evidence="2">The sequence shown here is derived from an EMBL/GenBank/DDBJ whole genome shotgun (WGS) entry which is preliminary data.</text>
</comment>
<dbReference type="GO" id="GO:0140359">
    <property type="term" value="F:ABC-type transporter activity"/>
    <property type="evidence" value="ECO:0007669"/>
    <property type="project" value="InterPro"/>
</dbReference>
<dbReference type="AlphaFoldDB" id="A0A318S5J1"/>
<dbReference type="OrthoDB" id="5146022at2"/>
<reference evidence="2 3" key="1">
    <citation type="submission" date="2018-06" db="EMBL/GenBank/DDBJ databases">
        <title>Genomic Encyclopedia of Type Strains, Phase IV (KMG-IV): sequencing the most valuable type-strain genomes for metagenomic binning, comparative biology and taxonomic classification.</title>
        <authorList>
            <person name="Goeker M."/>
        </authorList>
    </citation>
    <scope>NUCLEOTIDE SEQUENCE [LARGE SCALE GENOMIC DNA]</scope>
    <source>
        <strain evidence="2 3">DSM 18048</strain>
    </source>
</reference>
<dbReference type="RefSeq" id="WP_110887456.1">
    <property type="nucleotide sequence ID" value="NZ_QJSX01000011.1"/>
</dbReference>